<dbReference type="InterPro" id="IPR016024">
    <property type="entry name" value="ARM-type_fold"/>
</dbReference>
<dbReference type="PANTHER" id="PTHR12697:SF20">
    <property type="entry name" value="HEAT REPEAT-CONTAINING PROTEIN 4"/>
    <property type="match status" value="1"/>
</dbReference>
<evidence type="ECO:0000313" key="6">
    <source>
        <dbReference type="Proteomes" id="UP000199370"/>
    </source>
</evidence>
<evidence type="ECO:0000256" key="2">
    <source>
        <dbReference type="ARBA" id="ARBA00045876"/>
    </source>
</evidence>
<feature type="transmembrane region" description="Helical" evidence="4">
    <location>
        <begin position="193"/>
        <end position="214"/>
    </location>
</feature>
<keyword evidence="1" id="KW-0677">Repeat</keyword>
<dbReference type="AlphaFoldDB" id="A0A1G9UVN9"/>
<keyword evidence="4" id="KW-0472">Membrane</keyword>
<protein>
    <submittedName>
        <fullName evidence="5">HEAT repeat-containing protein</fullName>
    </submittedName>
</protein>
<keyword evidence="4" id="KW-0812">Transmembrane</keyword>
<evidence type="ECO:0000313" key="5">
    <source>
        <dbReference type="EMBL" id="SDM63879.1"/>
    </source>
</evidence>
<dbReference type="PROSITE" id="PS50077">
    <property type="entry name" value="HEAT_REPEAT"/>
    <property type="match status" value="1"/>
</dbReference>
<dbReference type="EMBL" id="FNIA01000005">
    <property type="protein sequence ID" value="SDM63879.1"/>
    <property type="molecule type" value="Genomic_DNA"/>
</dbReference>
<feature type="transmembrane region" description="Helical" evidence="4">
    <location>
        <begin position="133"/>
        <end position="153"/>
    </location>
</feature>
<dbReference type="PANTHER" id="PTHR12697">
    <property type="entry name" value="PBS LYASE HEAT-LIKE PROTEIN"/>
    <property type="match status" value="1"/>
</dbReference>
<dbReference type="Proteomes" id="UP000199370">
    <property type="component" value="Unassembled WGS sequence"/>
</dbReference>
<keyword evidence="6" id="KW-1185">Reference proteome</keyword>
<organism evidence="5 6">
    <name type="scientific">Haloarchaeobius iranensis</name>
    <dbReference type="NCBI Taxonomy" id="996166"/>
    <lineage>
        <taxon>Archaea</taxon>
        <taxon>Methanobacteriati</taxon>
        <taxon>Methanobacteriota</taxon>
        <taxon>Stenosarchaea group</taxon>
        <taxon>Halobacteria</taxon>
        <taxon>Halobacteriales</taxon>
        <taxon>Halorubellaceae</taxon>
        <taxon>Haloarchaeobius</taxon>
    </lineage>
</organism>
<evidence type="ECO:0000256" key="4">
    <source>
        <dbReference type="SAM" id="Phobius"/>
    </source>
</evidence>
<feature type="region of interest" description="Disordered" evidence="3">
    <location>
        <begin position="413"/>
        <end position="447"/>
    </location>
</feature>
<gene>
    <name evidence="5" type="ORF">SAMN05192554_10529</name>
</gene>
<accession>A0A1G9UVN9</accession>
<reference evidence="5 6" key="1">
    <citation type="submission" date="2016-10" db="EMBL/GenBank/DDBJ databases">
        <authorList>
            <person name="de Groot N.N."/>
        </authorList>
    </citation>
    <scope>NUCLEOTIDE SEQUENCE [LARGE SCALE GENOMIC DNA]</scope>
    <source>
        <strain evidence="6">EB21,IBRC-M 10013,KCTC 4048</strain>
    </source>
</reference>
<sequence>MLRGGTVPGRSAAARVGVTLSNLYRVLLYPGVVTHELSHAAVCRLLGIELQEVVLFQWPGSFTRDIVGRAYVSHEDVDSTFAVFGVAVAPLVLSTVGSLGGFLLARLLLFGALQPSNPSGLTLDRYVEALSGAPLQVSLPAMAALWLGASLAFTGFPSKTDLANVGRRLDRLATIRGSSKGLDYLLRHGRAELATFHTLGLGVVGLFGVGALLSVALDDLVFLLLLGAPVLLGEVAMGEVDRLPDRSVDQYNRLRRLSRDAYDGKTLSDEELAAVVGSLNDDDDRPIRELAVHCVYHVADGQPELLDDWHNELLTGAETEPSYRLRAAVLGALGEAADRVDDTERLAATSLSAVTSDHEDLVLQALPALMSVADDEHALVRERGTDLLGTLGRWDMADAGFLVVLSKAYAANTASRPSPSNPVGGDDEPDAAHAPTDKELVSRVVPPGGEPVVSAAFDRLDHTEWHLRSAAVEALGRLGESESPTAGAVARTLVRQLDDEEWRVVDEALNRLQKVEAAEPGATTLPTERVAELLDSDHELLRLGALHWLRTVAETDVDAVVPLVDAICVRLNDPEPGFRNKAALVLATVADEQPDAVLPVREALYDTLTDENRRARAHAALVLARLAEHSPAALLPELERLLQFAADDLSNGNLALVPAHLADEYPETVADSAAVLRPHLDSSTDATRVNATLLFSRLAETQPSVVQPSVPAIKRCLDDDNPKVRENAAETFDALATVRPDLAVDAHGELLALVSADTTAIREAAAGTVVSLAGSYPLLFEAHVGTLVSMLDDERLRNEGLVAIKAVHHGRLAQSSALTSE</sequence>
<proteinExistence type="predicted"/>
<evidence type="ECO:0000256" key="3">
    <source>
        <dbReference type="SAM" id="MobiDB-lite"/>
    </source>
</evidence>
<keyword evidence="4" id="KW-1133">Transmembrane helix</keyword>
<dbReference type="SUPFAM" id="SSF48371">
    <property type="entry name" value="ARM repeat"/>
    <property type="match status" value="2"/>
</dbReference>
<dbReference type="InterPro" id="IPR011989">
    <property type="entry name" value="ARM-like"/>
</dbReference>
<dbReference type="GO" id="GO:0019135">
    <property type="term" value="F:deoxyhypusine monooxygenase activity"/>
    <property type="evidence" value="ECO:0007669"/>
    <property type="project" value="TreeGrafter"/>
</dbReference>
<evidence type="ECO:0000256" key="1">
    <source>
        <dbReference type="ARBA" id="ARBA00022737"/>
    </source>
</evidence>
<dbReference type="Gene3D" id="1.25.10.10">
    <property type="entry name" value="Leucine-rich Repeat Variant"/>
    <property type="match status" value="3"/>
</dbReference>
<dbReference type="InterPro" id="IPR000357">
    <property type="entry name" value="HEAT"/>
</dbReference>
<name>A0A1G9UVN9_9EURY</name>
<comment type="function">
    <text evidence="2">Catalyzes the hydroxylation of the N(6)-(4-aminobutyl)-L-lysine intermediate produced by deoxyhypusine synthase/DHPS on a critical lysine of the eukaryotic translation initiation factor 5A/eIF-5A. This is the second step of the post-translational modification of that lysine into an unusual amino acid residue named hypusine. Hypusination is unique to mature eIF-5A factor and is essential for its function.</text>
</comment>
<dbReference type="InterPro" id="IPR021133">
    <property type="entry name" value="HEAT_type_2"/>
</dbReference>
<dbReference type="STRING" id="996166.SAMN05192554_10529"/>
<dbReference type="Pfam" id="PF02985">
    <property type="entry name" value="HEAT"/>
    <property type="match status" value="1"/>
</dbReference>
<feature type="transmembrane region" description="Helical" evidence="4">
    <location>
        <begin position="81"/>
        <end position="113"/>
    </location>
</feature>